<dbReference type="RefSeq" id="XP_014155490.1">
    <property type="nucleotide sequence ID" value="XM_014300015.1"/>
</dbReference>
<name>A0A0L0G072_9EUKA</name>
<evidence type="ECO:0000313" key="2">
    <source>
        <dbReference type="Proteomes" id="UP000054560"/>
    </source>
</evidence>
<reference evidence="1 2" key="1">
    <citation type="submission" date="2011-02" db="EMBL/GenBank/DDBJ databases">
        <title>The Genome Sequence of Sphaeroforma arctica JP610.</title>
        <authorList>
            <consortium name="The Broad Institute Genome Sequencing Platform"/>
            <person name="Russ C."/>
            <person name="Cuomo C."/>
            <person name="Young S.K."/>
            <person name="Zeng Q."/>
            <person name="Gargeya S."/>
            <person name="Alvarado L."/>
            <person name="Berlin A."/>
            <person name="Chapman S.B."/>
            <person name="Chen Z."/>
            <person name="Freedman E."/>
            <person name="Gellesch M."/>
            <person name="Goldberg J."/>
            <person name="Griggs A."/>
            <person name="Gujja S."/>
            <person name="Heilman E."/>
            <person name="Heiman D."/>
            <person name="Howarth C."/>
            <person name="Mehta T."/>
            <person name="Neiman D."/>
            <person name="Pearson M."/>
            <person name="Roberts A."/>
            <person name="Saif S."/>
            <person name="Shea T."/>
            <person name="Shenoy N."/>
            <person name="Sisk P."/>
            <person name="Stolte C."/>
            <person name="Sykes S."/>
            <person name="White J."/>
            <person name="Yandava C."/>
            <person name="Burger G."/>
            <person name="Gray M.W."/>
            <person name="Holland P.W.H."/>
            <person name="King N."/>
            <person name="Lang F.B.F."/>
            <person name="Roger A.J."/>
            <person name="Ruiz-Trillo I."/>
            <person name="Haas B."/>
            <person name="Nusbaum C."/>
            <person name="Birren B."/>
        </authorList>
    </citation>
    <scope>NUCLEOTIDE SEQUENCE [LARGE SCALE GENOMIC DNA]</scope>
    <source>
        <strain evidence="1 2">JP610</strain>
    </source>
</reference>
<dbReference type="Proteomes" id="UP000054560">
    <property type="component" value="Unassembled WGS sequence"/>
</dbReference>
<dbReference type="GeneID" id="25906593"/>
<gene>
    <name evidence="1" type="ORF">SARC_06089</name>
</gene>
<accession>A0A0L0G072</accession>
<sequence>MFPMGVLLAGQVVDLKEQIDSKFVDLRKQSIAVSVRRKEQVALVKEQEKTKVVEYAQQKLDMEAAITALSGL</sequence>
<keyword evidence="2" id="KW-1185">Reference proteome</keyword>
<dbReference type="AlphaFoldDB" id="A0A0L0G072"/>
<dbReference type="EMBL" id="KQ242017">
    <property type="protein sequence ID" value="KNC81588.1"/>
    <property type="molecule type" value="Genomic_DNA"/>
</dbReference>
<proteinExistence type="predicted"/>
<evidence type="ECO:0000313" key="1">
    <source>
        <dbReference type="EMBL" id="KNC81588.1"/>
    </source>
</evidence>
<protein>
    <submittedName>
        <fullName evidence="1">Uncharacterized protein</fullName>
    </submittedName>
</protein>
<organism evidence="1 2">
    <name type="scientific">Sphaeroforma arctica JP610</name>
    <dbReference type="NCBI Taxonomy" id="667725"/>
    <lineage>
        <taxon>Eukaryota</taxon>
        <taxon>Ichthyosporea</taxon>
        <taxon>Ichthyophonida</taxon>
        <taxon>Sphaeroforma</taxon>
    </lineage>
</organism>